<evidence type="ECO:0000313" key="7">
    <source>
        <dbReference type="EMBL" id="RRJ15833.1"/>
    </source>
</evidence>
<accession>A0A3P3Q5Z9</accession>
<dbReference type="EMBL" id="RRCM01000001">
    <property type="protein sequence ID" value="RRJ15833.1"/>
    <property type="molecule type" value="Genomic_DNA"/>
</dbReference>
<dbReference type="Proteomes" id="UP000276982">
    <property type="component" value="Unassembled WGS sequence"/>
</dbReference>
<evidence type="ECO:0000256" key="1">
    <source>
        <dbReference type="ARBA" id="ARBA00010945"/>
    </source>
</evidence>
<dbReference type="GO" id="GO:0003887">
    <property type="term" value="F:DNA-directed DNA polymerase activity"/>
    <property type="evidence" value="ECO:0007669"/>
    <property type="project" value="UniProtKB-KW"/>
</dbReference>
<gene>
    <name evidence="7" type="ORF">EHW90_01935</name>
</gene>
<dbReference type="Pfam" id="PF00817">
    <property type="entry name" value="IMS"/>
    <property type="match status" value="1"/>
</dbReference>
<keyword evidence="5" id="KW-0239">DNA-directed DNA polymerase</keyword>
<dbReference type="GO" id="GO:0009432">
    <property type="term" value="P:SOS response"/>
    <property type="evidence" value="ECO:0007669"/>
    <property type="project" value="TreeGrafter"/>
</dbReference>
<name>A0A3P3Q5Z9_9FIRM</name>
<dbReference type="GO" id="GO:0003684">
    <property type="term" value="F:damaged DNA binding"/>
    <property type="evidence" value="ECO:0007669"/>
    <property type="project" value="InterPro"/>
</dbReference>
<dbReference type="InterPro" id="IPR043128">
    <property type="entry name" value="Rev_trsase/Diguanyl_cyclase"/>
</dbReference>
<dbReference type="InterPro" id="IPR001126">
    <property type="entry name" value="UmuC"/>
</dbReference>
<dbReference type="GO" id="GO:0032259">
    <property type="term" value="P:methylation"/>
    <property type="evidence" value="ECO:0007669"/>
    <property type="project" value="UniProtKB-KW"/>
</dbReference>
<dbReference type="PANTHER" id="PTHR11076:SF35">
    <property type="entry name" value="DNA REPAIR PROTEIN HOMOLOG YOBH"/>
    <property type="match status" value="1"/>
</dbReference>
<dbReference type="Gene3D" id="3.30.70.270">
    <property type="match status" value="1"/>
</dbReference>
<proteinExistence type="inferred from homology"/>
<comment type="similarity">
    <text evidence="1">Belongs to the DNA polymerase type-Y family.</text>
</comment>
<dbReference type="SUPFAM" id="SSF56672">
    <property type="entry name" value="DNA/RNA polymerases"/>
    <property type="match status" value="1"/>
</dbReference>
<dbReference type="InterPro" id="IPR017961">
    <property type="entry name" value="DNA_pol_Y-fam_little_finger"/>
</dbReference>
<dbReference type="GO" id="GO:0008168">
    <property type="term" value="F:methyltransferase activity"/>
    <property type="evidence" value="ECO:0007669"/>
    <property type="project" value="UniProtKB-KW"/>
</dbReference>
<reference evidence="7 8" key="1">
    <citation type="submission" date="2018-11" db="EMBL/GenBank/DDBJ databases">
        <title>Genome sequencing of Lachnoanaerobaculum orale DSM 24553T.</title>
        <authorList>
            <person name="Kook J.-K."/>
            <person name="Park S.-N."/>
            <person name="Lim Y.K."/>
        </authorList>
    </citation>
    <scope>NUCLEOTIDE SEQUENCE [LARGE SCALE GENOMIC DNA]</scope>
    <source>
        <strain evidence="7 8">DSM 24553</strain>
    </source>
</reference>
<dbReference type="GO" id="GO:0005829">
    <property type="term" value="C:cytosol"/>
    <property type="evidence" value="ECO:0007669"/>
    <property type="project" value="TreeGrafter"/>
</dbReference>
<comment type="caution">
    <text evidence="7">The sequence shown here is derived from an EMBL/GenBank/DDBJ whole genome shotgun (WGS) entry which is preliminary data.</text>
</comment>
<protein>
    <submittedName>
        <fullName evidence="7">DNA methylase</fullName>
    </submittedName>
</protein>
<dbReference type="InterPro" id="IPR050116">
    <property type="entry name" value="DNA_polymerase-Y"/>
</dbReference>
<evidence type="ECO:0000256" key="3">
    <source>
        <dbReference type="ARBA" id="ARBA00022695"/>
    </source>
</evidence>
<keyword evidence="3" id="KW-0548">Nucleotidyltransferase</keyword>
<sequence length="489" mass="55094">MMNKKETFVAIDLKSFYASVECRERNLDPMDVNLVVADESRTAKTICLAVSPALKSFGVPGRPRLFEVLKRLQEINHRKQKLVGKLEGKSSSLAELRKNPKLEADVVVAIPRMKKYMEYSAKILSVYLKYVSPEDIYVYSVDEVFIDLGGYISDNAVEFVEMMVKDVFDTTGIIASAGIGENMYLAKVAMDIVAKKAKPNEHGARIGELSISSYREQLWSHTPITDFWRVGRGYAKTLAKYGIHTMGDIARESLKQNRGNEGMDLLYRLFGKNASFLIEHAWGIDSTQIRDVKSYTPEKKSISEGQVLLRPYSYEEMRTIVIEMAERLSFSLLEKDILTKQITLSLGYDIESLSDPDIAKKYTGNITKDFYGRSIPEGAHGVINLLAYTDSTKEICKKSEELFERLANPILLFRRITIVASEISNKNSTGCIGNLLEASSISKEKENSRMKAVLKVKRKFGNNAIFKGLNLKEEGTALDRNRQIGGHKE</sequence>
<dbReference type="GO" id="GO:0042276">
    <property type="term" value="P:error-prone translesion synthesis"/>
    <property type="evidence" value="ECO:0007669"/>
    <property type="project" value="TreeGrafter"/>
</dbReference>
<dbReference type="Pfam" id="PF11799">
    <property type="entry name" value="IMS_C"/>
    <property type="match status" value="1"/>
</dbReference>
<evidence type="ECO:0000256" key="4">
    <source>
        <dbReference type="ARBA" id="ARBA00022763"/>
    </source>
</evidence>
<keyword evidence="2" id="KW-0515">Mutator protein</keyword>
<evidence type="ECO:0000313" key="8">
    <source>
        <dbReference type="Proteomes" id="UP000276982"/>
    </source>
</evidence>
<dbReference type="PANTHER" id="PTHR11076">
    <property type="entry name" value="DNA REPAIR POLYMERASE UMUC / TRANSFERASE FAMILY MEMBER"/>
    <property type="match status" value="1"/>
</dbReference>
<evidence type="ECO:0000259" key="6">
    <source>
        <dbReference type="PROSITE" id="PS50173"/>
    </source>
</evidence>
<keyword evidence="8" id="KW-1185">Reference proteome</keyword>
<feature type="domain" description="UmuC" evidence="6">
    <location>
        <begin position="8"/>
        <end position="231"/>
    </location>
</feature>
<keyword evidence="5" id="KW-0808">Transferase</keyword>
<dbReference type="PROSITE" id="PS50173">
    <property type="entry name" value="UMUC"/>
    <property type="match status" value="1"/>
</dbReference>
<dbReference type="InterPro" id="IPR043502">
    <property type="entry name" value="DNA/RNA_pol_sf"/>
</dbReference>
<dbReference type="GO" id="GO:0006281">
    <property type="term" value="P:DNA repair"/>
    <property type="evidence" value="ECO:0007669"/>
    <property type="project" value="InterPro"/>
</dbReference>
<keyword evidence="4" id="KW-0227">DNA damage</keyword>
<evidence type="ECO:0000256" key="5">
    <source>
        <dbReference type="ARBA" id="ARBA00022932"/>
    </source>
</evidence>
<organism evidence="7 8">
    <name type="scientific">Lachnoanaerobaculum orale</name>
    <dbReference type="NCBI Taxonomy" id="979627"/>
    <lineage>
        <taxon>Bacteria</taxon>
        <taxon>Bacillati</taxon>
        <taxon>Bacillota</taxon>
        <taxon>Clostridia</taxon>
        <taxon>Lachnospirales</taxon>
        <taxon>Lachnospiraceae</taxon>
        <taxon>Lachnoanaerobaculum</taxon>
    </lineage>
</organism>
<dbReference type="Gene3D" id="1.10.150.20">
    <property type="entry name" value="5' to 3' exonuclease, C-terminal subdomain"/>
    <property type="match status" value="1"/>
</dbReference>
<evidence type="ECO:0000256" key="2">
    <source>
        <dbReference type="ARBA" id="ARBA00022457"/>
    </source>
</evidence>
<dbReference type="AlphaFoldDB" id="A0A3P3Q5Z9"/>
<keyword evidence="7" id="KW-0489">Methyltransferase</keyword>